<dbReference type="InterPro" id="IPR001119">
    <property type="entry name" value="SLH_dom"/>
</dbReference>
<evidence type="ECO:0000256" key="15">
    <source>
        <dbReference type="SAM" id="Phobius"/>
    </source>
</evidence>
<evidence type="ECO:0000256" key="11">
    <source>
        <dbReference type="ARBA" id="ARBA00024225"/>
    </source>
</evidence>
<evidence type="ECO:0000256" key="2">
    <source>
        <dbReference type="ARBA" id="ARBA00004141"/>
    </source>
</evidence>
<keyword evidence="9" id="KW-0408">Iron</keyword>
<feature type="transmembrane region" description="Helical" evidence="15">
    <location>
        <begin position="158"/>
        <end position="182"/>
    </location>
</feature>
<evidence type="ECO:0000256" key="9">
    <source>
        <dbReference type="ARBA" id="ARBA00023004"/>
    </source>
</evidence>
<dbReference type="OrthoDB" id="1917273at2759"/>
<dbReference type="Gene3D" id="1.20.120.1770">
    <property type="match status" value="1"/>
</dbReference>
<protein>
    <recommendedName>
        <fullName evidence="11">ascorbate ferrireductase (transmembrane)</fullName>
        <ecNumber evidence="11">7.2.1.3</ecNumber>
    </recommendedName>
</protein>
<dbReference type="EMBL" id="JAJAGQ010000002">
    <property type="protein sequence ID" value="KAJ8570106.1"/>
    <property type="molecule type" value="Genomic_DNA"/>
</dbReference>
<dbReference type="GO" id="GO:0046872">
    <property type="term" value="F:metal ion binding"/>
    <property type="evidence" value="ECO:0007669"/>
    <property type="project" value="UniProtKB-KW"/>
</dbReference>
<evidence type="ECO:0000256" key="4">
    <source>
        <dbReference type="ARBA" id="ARBA00022617"/>
    </source>
</evidence>
<evidence type="ECO:0000259" key="16">
    <source>
        <dbReference type="PROSITE" id="PS50939"/>
    </source>
</evidence>
<reference evidence="19" key="1">
    <citation type="journal article" date="2023" name="Proc. Natl. Acad. Sci. U.S.A.">
        <title>Genomic and structural basis for evolution of tropane alkaloid biosynthesis.</title>
        <authorList>
            <person name="Wanga Y.-J."/>
            <person name="Taina T."/>
            <person name="Yua J.-Y."/>
            <person name="Lia J."/>
            <person name="Xua B."/>
            <person name="Chenc J."/>
            <person name="D'Auriad J.C."/>
            <person name="Huanga J.-P."/>
            <person name="Huanga S.-X."/>
        </authorList>
    </citation>
    <scope>NUCLEOTIDE SEQUENCE [LARGE SCALE GENOMIC DNA]</scope>
    <source>
        <strain evidence="19">cv. KIB-2019</strain>
    </source>
</reference>
<name>A0A9Q1N1V8_9SOLA</name>
<comment type="caution">
    <text evidence="18">The sequence shown here is derived from an EMBL/GenBank/DDBJ whole genome shotgun (WGS) entry which is preliminary data.</text>
</comment>
<feature type="transmembrane region" description="Helical" evidence="15">
    <location>
        <begin position="319"/>
        <end position="340"/>
    </location>
</feature>
<evidence type="ECO:0000256" key="14">
    <source>
        <dbReference type="SAM" id="MobiDB-lite"/>
    </source>
</evidence>
<comment type="cofactor">
    <cofactor evidence="1">
        <name>heme b</name>
        <dbReference type="ChEBI" id="CHEBI:60344"/>
    </cofactor>
</comment>
<sequence length="1796" mass="200692">MAATESSLSLSPFSLLVLARLSAFIVALLVITWALHFKTSFYPHSSSQEDLIYAVLHPLLMVIGFILVSGEAILVHRWLPGSRNLKKLVHLCLQGIALACGIFGIWTKFHSRDGIVANFYSLHSWMGLSCVSLFGAQLLMGFLSFWHRREVRMTRIRILPWHVFLGLYTYGLAVATAETGLLEKITFLQTKGAVQKRCTESMIVNGMGLGLALLSGMMFMNEERSNKFLVFYLSGNLVGQNHLVVFLQPKLVCAFARLCKCDLRNSPIHRTKTVTPKFSISNSVSWNISDPNGVDEYNGWDYVEPPIIKKKKKKGLSKFLVIGMSVSLAAGLGVASYFSLYQKGFKFQFTGTFYGSHDNLVSTEAANKGEDGETADLSMGSGPTSETAEEVSDFNDKDAVLPETSHVTTKGVTRGVFGRITIPFAVDSTQEEALFLLKKLKIIEDDVKADELCTRREYARWLVNANTQLERSRKHRIVPSIVLSGSTIAAFDDVSIEDPDFAAIQSLAEAGIIPSKLLDKEFASTPNVSEDQGICFFPNRFLSRQDLINWKAKIEYEVMPGIDKEISRKNIGFLDVRDISSEALVELFVDLRAGEQSIIRRVFGQAKRFQPDKPSTKAQAAVSLTSGRMEEFIQSELAKLEAENSSRLMAMEEIKSELLDRGEIQRIWESKMEIERICGLEVESAYLASVRDLEQEKIVQKNALAELLRQKAALDCQKQLLSSLKEEVDEMSERLAREKFKHVDEQCNLSGAIHDLQVKHEALLDTKSMLEAEVEALRKLRSWVEDEARRSQTRAKVLEEVERRVGLVVAASIAAYAVKQINVKPPKSSPKPLAKNSENGEPLLEQRGDKEDEMEQLLYSTDGLKEVVDEEEEKEEVKLINGIINSAQGNQLDLDDDLFPEFEDLLSGEIEFPLPSDKYDMGREEREKVYQTEMANNANELERLRNLVKELEEREVKLEGELLEYYGLKEQESDILELQKQLKIKSVEIDMLNITINTLQAEKQKLQEEVFHGTTARKDLEAARSKIKELQRQMQLEANQTKAQLLLLKQHVSGLQEKEEEAFKRDSEVDKKLKLVKELEVEVMELKRKNKELQQEKRELVLKLDAAESKIANLSNMTENEMVAQVREEVTNLKHTNDDLLKQVEGLQMNRFSEVEELVYLRWVNACLRFELRNYQTPQGKVSARDLSKNLSPRSQQKAKQLMLEYAGSERGQGDTDLESNFSQPSSPGSEDFDNVSIDSSTSRFSSFSKKPNLIQKLKKWGSRGKDDSSVMSSPARSLGGASPGRISMSVRPRGPLESLMLRNAGDGIAITSFGTAEEYDSPETPKLPPIRTQENSAEALNSVASSFSLMSKSVEGVLDEKYPAFKDRHKLAVEREKSIKVKAEQARAARFEKSLPPKLTQLKEKPVSLPGSVAVFPVVPASGDSAEQSGDSKTDSQAVSKMKFVNIEKRPTRTPRPPPKRSGGGPGPAGNNVTGGAPGGPPPPPPPPGAPPPPPPPGGGPPRPPPPPGSLMKGGAGGDKVHRAPELVEFYQSLMKRESKKETSSALVTVSSNTSDARSNMIGEIANKSTFLLAVKADVESQGEFVESLATEVRAASFTNIEDLVSFVNWLDEELSFLVDERAVLKHFDWPEGKADALREAAFEYQDLMKLEKQVTTFVDDPNIQCDAALRKMYRLLEKVEQSVYALLRTRDMAASRYREFGIPTDWLQDSGVVGKIKLSSVQLARKYMKRVAVELDAMSGPEKEPNREFLILQGVRFAFRVHQFAGGFDAESMKAFEELRSRVASQTKENTQEP</sequence>
<dbReference type="FunFam" id="1.20.120.1770:FF:000001">
    <property type="entry name" value="Cytochrome b reductase 1"/>
    <property type="match status" value="1"/>
</dbReference>
<evidence type="ECO:0000256" key="5">
    <source>
        <dbReference type="ARBA" id="ARBA00022692"/>
    </source>
</evidence>
<keyword evidence="19" id="KW-1185">Reference proteome</keyword>
<feature type="compositionally biased region" description="Polar residues" evidence="14">
    <location>
        <begin position="1189"/>
        <end position="1199"/>
    </location>
</feature>
<feature type="transmembrane region" description="Helical" evidence="15">
    <location>
        <begin position="88"/>
        <end position="106"/>
    </location>
</feature>
<feature type="compositionally biased region" description="Polar residues" evidence="14">
    <location>
        <begin position="1219"/>
        <end position="1229"/>
    </location>
</feature>
<dbReference type="InterPro" id="IPR006593">
    <property type="entry name" value="Cyt_b561/ferric_Rdtase_TM"/>
</dbReference>
<dbReference type="Pfam" id="PF03188">
    <property type="entry name" value="Cytochrom_B561"/>
    <property type="match status" value="1"/>
</dbReference>
<feature type="compositionally biased region" description="Low complexity" evidence="14">
    <location>
        <begin position="1237"/>
        <end position="1247"/>
    </location>
</feature>
<evidence type="ECO:0000313" key="18">
    <source>
        <dbReference type="EMBL" id="KAJ8570106.1"/>
    </source>
</evidence>
<dbReference type="Proteomes" id="UP001152561">
    <property type="component" value="Unassembled WGS sequence"/>
</dbReference>
<keyword evidence="4" id="KW-0349">Heme</keyword>
<evidence type="ECO:0000256" key="6">
    <source>
        <dbReference type="ARBA" id="ARBA00022723"/>
    </source>
</evidence>
<keyword evidence="5 15" id="KW-0812">Transmembrane</keyword>
<dbReference type="PROSITE" id="PS50939">
    <property type="entry name" value="CYTOCHROME_B561"/>
    <property type="match status" value="1"/>
</dbReference>
<feature type="region of interest" description="Disordered" evidence="14">
    <location>
        <begin position="1259"/>
        <end position="1292"/>
    </location>
</feature>
<dbReference type="CDD" id="cd08766">
    <property type="entry name" value="Cyt_b561_ACYB-1_like"/>
    <property type="match status" value="1"/>
</dbReference>
<feature type="region of interest" description="Disordered" evidence="14">
    <location>
        <begin position="1179"/>
        <end position="1247"/>
    </location>
</feature>
<feature type="domain" description="Cytochrome b561" evidence="16">
    <location>
        <begin position="18"/>
        <end position="223"/>
    </location>
</feature>
<proteinExistence type="predicted"/>
<comment type="subcellular location">
    <subcellularLocation>
        <location evidence="2">Membrane</location>
        <topology evidence="2">Multi-pass membrane protein</topology>
    </subcellularLocation>
</comment>
<feature type="transmembrane region" description="Helical" evidence="15">
    <location>
        <begin position="202"/>
        <end position="220"/>
    </location>
</feature>
<evidence type="ECO:0000256" key="1">
    <source>
        <dbReference type="ARBA" id="ARBA00001970"/>
    </source>
</evidence>
<dbReference type="SMART" id="SM00665">
    <property type="entry name" value="B561"/>
    <property type="match status" value="1"/>
</dbReference>
<feature type="domain" description="SLH" evidence="17">
    <location>
        <begin position="487"/>
        <end position="565"/>
    </location>
</feature>
<evidence type="ECO:0000256" key="12">
    <source>
        <dbReference type="ARBA" id="ARBA00051575"/>
    </source>
</evidence>
<gene>
    <name evidence="18" type="ORF">K7X08_006683</name>
</gene>
<dbReference type="PROSITE" id="PS51272">
    <property type="entry name" value="SLH"/>
    <property type="match status" value="1"/>
</dbReference>
<dbReference type="EC" id="7.2.1.3" evidence="11"/>
<evidence type="ECO:0000259" key="17">
    <source>
        <dbReference type="PROSITE" id="PS51272"/>
    </source>
</evidence>
<keyword evidence="6" id="KW-0479">Metal-binding</keyword>
<evidence type="ECO:0000313" key="19">
    <source>
        <dbReference type="Proteomes" id="UP001152561"/>
    </source>
</evidence>
<dbReference type="GO" id="GO:0016020">
    <property type="term" value="C:membrane"/>
    <property type="evidence" value="ECO:0007669"/>
    <property type="project" value="UniProtKB-SubCell"/>
</dbReference>
<evidence type="ECO:0000256" key="3">
    <source>
        <dbReference type="ARBA" id="ARBA00022448"/>
    </source>
</evidence>
<dbReference type="GO" id="GO:0140571">
    <property type="term" value="F:transmembrane ascorbate ferrireductase activity"/>
    <property type="evidence" value="ECO:0007669"/>
    <property type="project" value="UniProtKB-EC"/>
</dbReference>
<keyword evidence="10 15" id="KW-0472">Membrane</keyword>
<feature type="transmembrane region" description="Helical" evidence="15">
    <location>
        <begin position="55"/>
        <end position="76"/>
    </location>
</feature>
<keyword evidence="3" id="KW-0813">Transport</keyword>
<comment type="catalytic activity">
    <reaction evidence="12">
        <text>Fe(3+)(out) + L-ascorbate(in) = monodehydro-L-ascorbate radical(in) + Fe(2+)(out) + H(+)</text>
        <dbReference type="Rhea" id="RHEA:30403"/>
        <dbReference type="ChEBI" id="CHEBI:15378"/>
        <dbReference type="ChEBI" id="CHEBI:29033"/>
        <dbReference type="ChEBI" id="CHEBI:29034"/>
        <dbReference type="ChEBI" id="CHEBI:38290"/>
        <dbReference type="ChEBI" id="CHEBI:59513"/>
        <dbReference type="EC" id="7.2.1.3"/>
    </reaction>
</comment>
<evidence type="ECO:0000256" key="10">
    <source>
        <dbReference type="ARBA" id="ARBA00023136"/>
    </source>
</evidence>
<feature type="transmembrane region" description="Helical" evidence="15">
    <location>
        <begin position="12"/>
        <end position="35"/>
    </location>
</feature>
<evidence type="ECO:0000256" key="8">
    <source>
        <dbReference type="ARBA" id="ARBA00022989"/>
    </source>
</evidence>
<feature type="region of interest" description="Disordered" evidence="14">
    <location>
        <begin position="824"/>
        <end position="852"/>
    </location>
</feature>
<feature type="transmembrane region" description="Helical" evidence="15">
    <location>
        <begin position="126"/>
        <end position="146"/>
    </location>
</feature>
<organism evidence="18 19">
    <name type="scientific">Anisodus acutangulus</name>
    <dbReference type="NCBI Taxonomy" id="402998"/>
    <lineage>
        <taxon>Eukaryota</taxon>
        <taxon>Viridiplantae</taxon>
        <taxon>Streptophyta</taxon>
        <taxon>Embryophyta</taxon>
        <taxon>Tracheophyta</taxon>
        <taxon>Spermatophyta</taxon>
        <taxon>Magnoliopsida</taxon>
        <taxon>eudicotyledons</taxon>
        <taxon>Gunneridae</taxon>
        <taxon>Pentapetalae</taxon>
        <taxon>asterids</taxon>
        <taxon>lamiids</taxon>
        <taxon>Solanales</taxon>
        <taxon>Solanaceae</taxon>
        <taxon>Solanoideae</taxon>
        <taxon>Hyoscyameae</taxon>
        <taxon>Anisodus</taxon>
    </lineage>
</organism>
<dbReference type="PANTHER" id="PTHR33740">
    <property type="entry name" value="GPI-ANCHORED ADHESIN-LIKE PROTEIN"/>
    <property type="match status" value="1"/>
</dbReference>
<feature type="coiled-coil region" evidence="13">
    <location>
        <begin position="1069"/>
        <end position="1150"/>
    </location>
</feature>
<feature type="coiled-coil region" evidence="13">
    <location>
        <begin position="690"/>
        <end position="780"/>
    </location>
</feature>
<feature type="region of interest" description="Disordered" evidence="14">
    <location>
        <begin position="1422"/>
        <end position="1521"/>
    </location>
</feature>
<feature type="compositionally biased region" description="Polar residues" evidence="14">
    <location>
        <begin position="1426"/>
        <end position="1440"/>
    </location>
</feature>
<accession>A0A9Q1N1V8</accession>
<feature type="coiled-coil region" evidence="13">
    <location>
        <begin position="934"/>
        <end position="1040"/>
    </location>
</feature>
<keyword evidence="8 15" id="KW-1133">Transmembrane helix</keyword>
<evidence type="ECO:0000256" key="7">
    <source>
        <dbReference type="ARBA" id="ARBA00022982"/>
    </source>
</evidence>
<keyword evidence="7" id="KW-0249">Electron transport</keyword>
<keyword evidence="13" id="KW-0175">Coiled coil</keyword>
<dbReference type="PANTHER" id="PTHR33740:SF1">
    <property type="entry name" value="SLH DOMAIN PROTEIN"/>
    <property type="match status" value="1"/>
</dbReference>
<evidence type="ECO:0000256" key="13">
    <source>
        <dbReference type="SAM" id="Coils"/>
    </source>
</evidence>
<feature type="compositionally biased region" description="Pro residues" evidence="14">
    <location>
        <begin position="1480"/>
        <end position="1510"/>
    </location>
</feature>
<feature type="region of interest" description="Disordered" evidence="14">
    <location>
        <begin position="367"/>
        <end position="390"/>
    </location>
</feature>